<feature type="domain" description="HTH marR-type" evidence="4">
    <location>
        <begin position="1"/>
        <end position="140"/>
    </location>
</feature>
<dbReference type="AlphaFoldDB" id="A0AAU7VJC3"/>
<dbReference type="InterPro" id="IPR036388">
    <property type="entry name" value="WH-like_DNA-bd_sf"/>
</dbReference>
<dbReference type="PANTHER" id="PTHR42756:SF1">
    <property type="entry name" value="TRANSCRIPTIONAL REPRESSOR OF EMRAB OPERON"/>
    <property type="match status" value="1"/>
</dbReference>
<reference evidence="5" key="1">
    <citation type="journal article" date="2013" name="Extremophiles">
        <title>Proteinivorax tanatarense gen. nov., sp. nov., an anaerobic, haloalkaliphilic, proteolytic bacterium isolated from a decaying algal bloom, and proposal of Proteinivoraceae fam. nov.</title>
        <authorList>
            <person name="Kevbrin V."/>
            <person name="Boltyanskaya Y."/>
            <person name="Zhilina T."/>
            <person name="Kolganova T."/>
            <person name="Lavrentjeva E."/>
            <person name="Kuznetsov B."/>
        </authorList>
    </citation>
    <scope>NUCLEOTIDE SEQUENCE</scope>
    <source>
        <strain evidence="5">Z-910T</strain>
    </source>
</reference>
<keyword evidence="3" id="KW-0804">Transcription</keyword>
<dbReference type="EMBL" id="CP158367">
    <property type="protein sequence ID" value="XBX74121.1"/>
    <property type="molecule type" value="Genomic_DNA"/>
</dbReference>
<reference evidence="5" key="2">
    <citation type="submission" date="2024-06" db="EMBL/GenBank/DDBJ databases">
        <authorList>
            <person name="Petrova K.O."/>
            <person name="Toshchakov S.V."/>
            <person name="Boltjanskaja Y.V."/>
            <person name="Kevbrin V."/>
        </authorList>
    </citation>
    <scope>NUCLEOTIDE SEQUENCE</scope>
    <source>
        <strain evidence="5">Z-910T</strain>
    </source>
</reference>
<name>A0AAU7VJC3_9FIRM</name>
<dbReference type="Gene3D" id="1.10.10.10">
    <property type="entry name" value="Winged helix-like DNA-binding domain superfamily/Winged helix DNA-binding domain"/>
    <property type="match status" value="1"/>
</dbReference>
<evidence type="ECO:0000256" key="1">
    <source>
        <dbReference type="ARBA" id="ARBA00023015"/>
    </source>
</evidence>
<dbReference type="GO" id="GO:0003700">
    <property type="term" value="F:DNA-binding transcription factor activity"/>
    <property type="evidence" value="ECO:0007669"/>
    <property type="project" value="InterPro"/>
</dbReference>
<dbReference type="RefSeq" id="WP_350342879.1">
    <property type="nucleotide sequence ID" value="NZ_CP158367.1"/>
</dbReference>
<dbReference type="PROSITE" id="PS01117">
    <property type="entry name" value="HTH_MARR_1"/>
    <property type="match status" value="1"/>
</dbReference>
<sequence length="153" mass="17424">MSKSVSVLNELLVELFNDILIIEQNALKIGDFSDLSITEMHTIEAVGKEKQRTMSQVATDLKVTIGTLSIAINSLVKKGYVEKVRSERDRRIVYLTLTKKGKLAYKVHEKFHNEMVKQTISGLTEQEEQVLIKALEKLNKFFKENNQLGKEGE</sequence>
<proteinExistence type="predicted"/>
<dbReference type="SUPFAM" id="SSF46785">
    <property type="entry name" value="Winged helix' DNA-binding domain"/>
    <property type="match status" value="1"/>
</dbReference>
<dbReference type="InterPro" id="IPR023187">
    <property type="entry name" value="Tscrpt_reg_MarR-type_CS"/>
</dbReference>
<dbReference type="SMART" id="SM00347">
    <property type="entry name" value="HTH_MARR"/>
    <property type="match status" value="1"/>
</dbReference>
<protein>
    <submittedName>
        <fullName evidence="5">MarR family transcriptional regulator</fullName>
    </submittedName>
</protein>
<dbReference type="Pfam" id="PF12802">
    <property type="entry name" value="MarR_2"/>
    <property type="match status" value="1"/>
</dbReference>
<dbReference type="InterPro" id="IPR036390">
    <property type="entry name" value="WH_DNA-bd_sf"/>
</dbReference>
<evidence type="ECO:0000256" key="2">
    <source>
        <dbReference type="ARBA" id="ARBA00023125"/>
    </source>
</evidence>
<keyword evidence="2" id="KW-0238">DNA-binding</keyword>
<dbReference type="GO" id="GO:0003677">
    <property type="term" value="F:DNA binding"/>
    <property type="evidence" value="ECO:0007669"/>
    <property type="project" value="UniProtKB-KW"/>
</dbReference>
<evidence type="ECO:0000313" key="5">
    <source>
        <dbReference type="EMBL" id="XBX74121.1"/>
    </source>
</evidence>
<dbReference type="PANTHER" id="PTHR42756">
    <property type="entry name" value="TRANSCRIPTIONAL REGULATOR, MARR"/>
    <property type="match status" value="1"/>
</dbReference>
<dbReference type="InterPro" id="IPR000835">
    <property type="entry name" value="HTH_MarR-typ"/>
</dbReference>
<evidence type="ECO:0000259" key="4">
    <source>
        <dbReference type="PROSITE" id="PS50995"/>
    </source>
</evidence>
<evidence type="ECO:0000256" key="3">
    <source>
        <dbReference type="ARBA" id="ARBA00023163"/>
    </source>
</evidence>
<gene>
    <name evidence="5" type="ORF">PRVXT_002146</name>
</gene>
<accession>A0AAU7VJC3</accession>
<keyword evidence="1" id="KW-0805">Transcription regulation</keyword>
<dbReference type="PRINTS" id="PR00598">
    <property type="entry name" value="HTHMARR"/>
</dbReference>
<organism evidence="5">
    <name type="scientific">Proteinivorax tanatarense</name>
    <dbReference type="NCBI Taxonomy" id="1260629"/>
    <lineage>
        <taxon>Bacteria</taxon>
        <taxon>Bacillati</taxon>
        <taxon>Bacillota</taxon>
        <taxon>Clostridia</taxon>
        <taxon>Eubacteriales</taxon>
        <taxon>Proteinivoracaceae</taxon>
        <taxon>Proteinivorax</taxon>
    </lineage>
</organism>
<dbReference type="PROSITE" id="PS50995">
    <property type="entry name" value="HTH_MARR_2"/>
    <property type="match status" value="1"/>
</dbReference>